<dbReference type="PANTHER" id="PTHR41260:SF1">
    <property type="entry name" value="PROTEIN ECSC"/>
    <property type="match status" value="1"/>
</dbReference>
<dbReference type="InterPro" id="IPR024787">
    <property type="entry name" value="EcsC"/>
</dbReference>
<evidence type="ECO:0000313" key="2">
    <source>
        <dbReference type="Proteomes" id="UP000274033"/>
    </source>
</evidence>
<accession>A0A3N9UVB6</accession>
<dbReference type="OrthoDB" id="2737310at2"/>
<dbReference type="PANTHER" id="PTHR41260">
    <property type="entry name" value="PROTEIN ECSC"/>
    <property type="match status" value="1"/>
</dbReference>
<keyword evidence="2" id="KW-1185">Reference proteome</keyword>
<reference evidence="1 2" key="1">
    <citation type="journal article" date="2013" name="J. Microbiol.">
        <title>Lysinibacillus chungkukjangi sp. nov., isolated from Chungkukjang, Korean fermented soybean food.</title>
        <authorList>
            <person name="Kim S.J."/>
            <person name="Jang Y.H."/>
            <person name="Hamada M."/>
            <person name="Ahn J.H."/>
            <person name="Weon H.Y."/>
            <person name="Suzuki K."/>
            <person name="Whang K.S."/>
            <person name="Kwon S.W."/>
        </authorList>
    </citation>
    <scope>NUCLEOTIDE SEQUENCE [LARGE SCALE GENOMIC DNA]</scope>
    <source>
        <strain evidence="1 2">MCCC 1A12701</strain>
    </source>
</reference>
<organism evidence="1 2">
    <name type="scientific">Lysinibacillus composti</name>
    <dbReference type="NCBI Taxonomy" id="720633"/>
    <lineage>
        <taxon>Bacteria</taxon>
        <taxon>Bacillati</taxon>
        <taxon>Bacillota</taxon>
        <taxon>Bacilli</taxon>
        <taxon>Bacillales</taxon>
        <taxon>Bacillaceae</taxon>
        <taxon>Lysinibacillus</taxon>
    </lineage>
</organism>
<dbReference type="RefSeq" id="WP_124762976.1">
    <property type="nucleotide sequence ID" value="NZ_JAFBDY010000002.1"/>
</dbReference>
<evidence type="ECO:0000313" key="1">
    <source>
        <dbReference type="EMBL" id="RQW75836.1"/>
    </source>
</evidence>
<comment type="caution">
    <text evidence="1">The sequence shown here is derived from an EMBL/GenBank/DDBJ whole genome shotgun (WGS) entry which is preliminary data.</text>
</comment>
<dbReference type="AlphaFoldDB" id="A0A3N9UVB6"/>
<protein>
    <submittedName>
        <fullName evidence="1">EcsC family protein</fullName>
    </submittedName>
</protein>
<name>A0A3N9UVB6_9BACI</name>
<dbReference type="Pfam" id="PF12787">
    <property type="entry name" value="EcsC"/>
    <property type="match status" value="1"/>
</dbReference>
<proteinExistence type="predicted"/>
<dbReference type="EMBL" id="RRCT01000002">
    <property type="protein sequence ID" value="RQW75836.1"/>
    <property type="molecule type" value="Genomic_DNA"/>
</dbReference>
<dbReference type="Proteomes" id="UP000274033">
    <property type="component" value="Unassembled WGS sequence"/>
</dbReference>
<sequence length="275" mass="31459">METREQLYRYIKDIEAWEKDQKGLFFWEKLGRIPFKILDKVTPAFIQNKLGVLVNELGSYIQTGGKYLVSEKTTIKKIQTFSSFDEINSIEEIGKLPIEEMISISEKLRKNRVKFATVQGASTGVGGLFTLVVDIPMILGTALKTLQEIAIIHGYHPNDQKERVFIVKCLQFASADIVGKEAILNELAMMHEEQNSSQSMISQLKGWQEVFFTYRDQFGWKKLFQMVPIAGIIFGAFANKGMIEDVSEAGIMLYRKRRLYDKLHELEKNGNTVSE</sequence>
<gene>
    <name evidence="1" type="ORF">EBB45_04270</name>
</gene>